<feature type="chain" id="PRO_5046346971" description="Lipoprotein" evidence="1">
    <location>
        <begin position="24"/>
        <end position="233"/>
    </location>
</feature>
<keyword evidence="1" id="KW-0732">Signal</keyword>
<dbReference type="Proteomes" id="UP001196870">
    <property type="component" value="Unassembled WGS sequence"/>
</dbReference>
<dbReference type="InterPro" id="IPR006311">
    <property type="entry name" value="TAT_signal"/>
</dbReference>
<evidence type="ECO:0000313" key="3">
    <source>
        <dbReference type="Proteomes" id="UP001196870"/>
    </source>
</evidence>
<evidence type="ECO:0000313" key="2">
    <source>
        <dbReference type="EMBL" id="MBR0663989.1"/>
    </source>
</evidence>
<evidence type="ECO:0000256" key="1">
    <source>
        <dbReference type="SAM" id="SignalP"/>
    </source>
</evidence>
<evidence type="ECO:0008006" key="4">
    <source>
        <dbReference type="Google" id="ProtNLM"/>
    </source>
</evidence>
<dbReference type="RefSeq" id="WP_211851593.1">
    <property type="nucleotide sequence ID" value="NZ_JAAGBB010000006.1"/>
</dbReference>
<proteinExistence type="predicted"/>
<gene>
    <name evidence="2" type="ORF">GXW71_06420</name>
</gene>
<sequence>MPNSPVRIARRAALLAGSGFLGALLPGCATERTGAPSIAAAPRTDLRLSRPMIGAVFDGRPVPGDASVAPTLQRDLARIYGPSITWREYFVPVPPGEVAMRFRIVALGSVFGSRIISAGAVSTANTRAQGSATGSWGTVVAQATAQQTVFSGAMAAEGWWNSAAWVDVEIEDNRPGRRARLTIPLVAEHRESNTWGYGSGDRAARVAWERVSAQLIRMVDNSLRMLRDEQDRA</sequence>
<dbReference type="PROSITE" id="PS51318">
    <property type="entry name" value="TAT"/>
    <property type="match status" value="1"/>
</dbReference>
<keyword evidence="3" id="KW-1185">Reference proteome</keyword>
<reference evidence="3" key="1">
    <citation type="journal article" date="2021" name="Syst. Appl. Microbiol.">
        <title>Roseomonas hellenica sp. nov., isolated from roots of wild-growing Alkanna tinctoria.</title>
        <authorList>
            <person name="Rat A."/>
            <person name="Naranjo H.D."/>
            <person name="Lebbe L."/>
            <person name="Cnockaert M."/>
            <person name="Krigas N."/>
            <person name="Grigoriadou K."/>
            <person name="Maloupa E."/>
            <person name="Willems A."/>
        </authorList>
    </citation>
    <scope>NUCLEOTIDE SEQUENCE [LARGE SCALE GENOMIC DNA]</scope>
    <source>
        <strain evidence="3">LMG 31523</strain>
    </source>
</reference>
<protein>
    <recommendedName>
        <fullName evidence="4">Lipoprotein</fullName>
    </recommendedName>
</protein>
<name>A0ABS5EUM1_9PROT</name>
<feature type="signal peptide" evidence="1">
    <location>
        <begin position="1"/>
        <end position="23"/>
    </location>
</feature>
<comment type="caution">
    <text evidence="2">The sequence shown here is derived from an EMBL/GenBank/DDBJ whole genome shotgun (WGS) entry which is preliminary data.</text>
</comment>
<accession>A0ABS5EUM1</accession>
<organism evidence="2 3">
    <name type="scientific">Plastoroseomonas hellenica</name>
    <dbReference type="NCBI Taxonomy" id="2687306"/>
    <lineage>
        <taxon>Bacteria</taxon>
        <taxon>Pseudomonadati</taxon>
        <taxon>Pseudomonadota</taxon>
        <taxon>Alphaproteobacteria</taxon>
        <taxon>Acetobacterales</taxon>
        <taxon>Acetobacteraceae</taxon>
        <taxon>Plastoroseomonas</taxon>
    </lineage>
</organism>
<dbReference type="EMBL" id="JAAGBB010000006">
    <property type="protein sequence ID" value="MBR0663989.1"/>
    <property type="molecule type" value="Genomic_DNA"/>
</dbReference>